<keyword evidence="2 4" id="KW-0964">Secreted</keyword>
<feature type="domain" description="Flagellin N-terminal" evidence="5">
    <location>
        <begin position="9"/>
        <end position="132"/>
    </location>
</feature>
<organism evidence="7 8">
    <name type="scientific">Pseudoalteromonas porphyrae</name>
    <dbReference type="NCBI Taxonomy" id="187330"/>
    <lineage>
        <taxon>Bacteria</taxon>
        <taxon>Pseudomonadati</taxon>
        <taxon>Pseudomonadota</taxon>
        <taxon>Gammaproteobacteria</taxon>
        <taxon>Alteromonadales</taxon>
        <taxon>Pseudoalteromonadaceae</taxon>
        <taxon>Pseudoalteromonas</taxon>
    </lineage>
</organism>
<dbReference type="Pfam" id="PF00700">
    <property type="entry name" value="Flagellin_C"/>
    <property type="match status" value="1"/>
</dbReference>
<evidence type="ECO:0000256" key="2">
    <source>
        <dbReference type="ARBA" id="ARBA00022525"/>
    </source>
</evidence>
<gene>
    <name evidence="7" type="ORF">ADS77_20235</name>
</gene>
<dbReference type="PANTHER" id="PTHR42792:SF2">
    <property type="entry name" value="FLAGELLIN"/>
    <property type="match status" value="1"/>
</dbReference>
<evidence type="ECO:0000313" key="8">
    <source>
        <dbReference type="Proteomes" id="UP000037848"/>
    </source>
</evidence>
<sequence length="449" mass="48066">MLTVNSRFLNTLQSLNISTTKESQFEQLASGKRINSAKDDAAGLQISNRLATQIAVKQQTLRNLHDGISYGQVADAGLEELTTALQRMRTLALQSANGSNAEQDRLALNDEYTALQNHIDSVTNNTEIFGKKPLMSKPLIETNLNNVPLISEAFTNNIEKSLSSGYVSLGVIPPNSTNVKISIDSFGQNDDINLFTQTGEHLVGQDLTTDQNNIENQLFTSANGYQGNEAYSNTNLFDGAGFNFPAVNTQTVKGMNFTYSGNGNPGNNNEEVSIANVTEPLLLTIIGNGSFAITVSWDTLGTLSSQASSSSDGPMLVTSTDRAIGEDGYIIFKDIDASSSSLTIGGTSIATENNAQSAISRIDTALARVGAFRSEVGAKLNSIQTTIRNESNQSGLLSNSKQRIQETDYAKVMAEKISTDIIEQAGILVASQAKNAVKDGILTLLSQIE</sequence>
<dbReference type="GO" id="GO:0009288">
    <property type="term" value="C:bacterial-type flagellum"/>
    <property type="evidence" value="ECO:0007669"/>
    <property type="project" value="UniProtKB-SubCell"/>
</dbReference>
<dbReference type="EMBL" id="LHPH01000034">
    <property type="protein sequence ID" value="KPH56763.1"/>
    <property type="molecule type" value="Genomic_DNA"/>
</dbReference>
<dbReference type="SUPFAM" id="SSF64518">
    <property type="entry name" value="Phase 1 flagellin"/>
    <property type="match status" value="1"/>
</dbReference>
<keyword evidence="8" id="KW-1185">Reference proteome</keyword>
<reference evidence="7 8" key="1">
    <citation type="submission" date="2015-08" db="EMBL/GenBank/DDBJ databases">
        <title>Draft Genome Sequence of Pseudoalteromonas porphyrae UCD-SED14.</title>
        <authorList>
            <person name="Coil D.A."/>
            <person name="Jospin G."/>
            <person name="Lee R.D."/>
            <person name="Eisen J.A."/>
        </authorList>
    </citation>
    <scope>NUCLEOTIDE SEQUENCE [LARGE SCALE GENOMIC DNA]</scope>
    <source>
        <strain evidence="7 8">UCD-SED14</strain>
    </source>
</reference>
<evidence type="ECO:0000259" key="5">
    <source>
        <dbReference type="Pfam" id="PF00669"/>
    </source>
</evidence>
<protein>
    <recommendedName>
        <fullName evidence="4">Flagellin</fullName>
    </recommendedName>
</protein>
<feature type="domain" description="Flagellin C-terminal" evidence="6">
    <location>
        <begin position="360"/>
        <end position="442"/>
    </location>
</feature>
<dbReference type="InterPro" id="IPR001492">
    <property type="entry name" value="Flagellin"/>
</dbReference>
<dbReference type="Gene3D" id="1.20.1330.10">
    <property type="entry name" value="f41 fragment of flagellin, N-terminal domain"/>
    <property type="match status" value="1"/>
</dbReference>
<dbReference type="STRING" id="187330.AMS58_19685"/>
<dbReference type="RefSeq" id="WP_054456033.1">
    <property type="nucleotide sequence ID" value="NZ_LHPH01000034.1"/>
</dbReference>
<dbReference type="Proteomes" id="UP000037848">
    <property type="component" value="Unassembled WGS sequence"/>
</dbReference>
<keyword evidence="3 4" id="KW-0975">Bacterial flagellum</keyword>
<evidence type="ECO:0000256" key="4">
    <source>
        <dbReference type="RuleBase" id="RU362073"/>
    </source>
</evidence>
<dbReference type="GO" id="GO:0005576">
    <property type="term" value="C:extracellular region"/>
    <property type="evidence" value="ECO:0007669"/>
    <property type="project" value="UniProtKB-SubCell"/>
</dbReference>
<dbReference type="InterPro" id="IPR001029">
    <property type="entry name" value="Flagellin_N"/>
</dbReference>
<accession>A0A0N1EJM8</accession>
<dbReference type="Pfam" id="PF00669">
    <property type="entry name" value="Flagellin_N"/>
    <property type="match status" value="1"/>
</dbReference>
<dbReference type="OrthoDB" id="9796789at2"/>
<comment type="function">
    <text evidence="4">Flagellin is the subunit protein which polymerizes to form the filaments of bacterial flagella.</text>
</comment>
<dbReference type="InterPro" id="IPR046358">
    <property type="entry name" value="Flagellin_C"/>
</dbReference>
<name>A0A0N1EJM8_9GAMM</name>
<evidence type="ECO:0000259" key="6">
    <source>
        <dbReference type="Pfam" id="PF00700"/>
    </source>
</evidence>
<dbReference type="InterPro" id="IPR042187">
    <property type="entry name" value="Flagellin_C_sub2"/>
</dbReference>
<evidence type="ECO:0000256" key="1">
    <source>
        <dbReference type="ARBA" id="ARBA00005709"/>
    </source>
</evidence>
<dbReference type="PATRIC" id="fig|187330.3.peg.2974"/>
<comment type="subcellular location">
    <subcellularLocation>
        <location evidence="4">Secreted</location>
    </subcellularLocation>
    <subcellularLocation>
        <location evidence="4">Bacterial flagellum</location>
    </subcellularLocation>
</comment>
<comment type="similarity">
    <text evidence="1 4">Belongs to the bacterial flagellin family.</text>
</comment>
<evidence type="ECO:0000313" key="7">
    <source>
        <dbReference type="EMBL" id="KPH56763.1"/>
    </source>
</evidence>
<comment type="caution">
    <text evidence="7">The sequence shown here is derived from an EMBL/GenBank/DDBJ whole genome shotgun (WGS) entry which is preliminary data.</text>
</comment>
<evidence type="ECO:0000256" key="3">
    <source>
        <dbReference type="ARBA" id="ARBA00023143"/>
    </source>
</evidence>
<dbReference type="GO" id="GO:0005198">
    <property type="term" value="F:structural molecule activity"/>
    <property type="evidence" value="ECO:0007669"/>
    <property type="project" value="UniProtKB-UniRule"/>
</dbReference>
<dbReference type="Gene3D" id="3.30.70.2120">
    <property type="match status" value="1"/>
</dbReference>
<dbReference type="Gene3D" id="6.10.10.10">
    <property type="entry name" value="Flagellar export chaperone, C-terminal domain"/>
    <property type="match status" value="1"/>
</dbReference>
<dbReference type="AlphaFoldDB" id="A0A0N1EJM8"/>
<dbReference type="PRINTS" id="PR00207">
    <property type="entry name" value="FLAGELLIN"/>
</dbReference>
<proteinExistence type="inferred from homology"/>
<dbReference type="PANTHER" id="PTHR42792">
    <property type="entry name" value="FLAGELLIN"/>
    <property type="match status" value="1"/>
</dbReference>